<dbReference type="EMBL" id="QPKV01000004">
    <property type="protein sequence ID" value="RDC56501.1"/>
    <property type="molecule type" value="Genomic_DNA"/>
</dbReference>
<evidence type="ECO:0000313" key="2">
    <source>
        <dbReference type="EMBL" id="RDC56501.1"/>
    </source>
</evidence>
<evidence type="ECO:0000256" key="1">
    <source>
        <dbReference type="SAM" id="Phobius"/>
    </source>
</evidence>
<sequence length="106" mass="11901">MLNGVIAQTQTEVRLEKIAREDVKKFKLSKTDLKLYRKGSSGRTSDYFKPKAENVSDTSLLRDSTYIKMYRHKAYEKNSLRKSAGEYLILSGIALVAAAVIVVTAL</sequence>
<keyword evidence="1" id="KW-1133">Transmembrane helix</keyword>
<comment type="caution">
    <text evidence="2">The sequence shown here is derived from an EMBL/GenBank/DDBJ whole genome shotgun (WGS) entry which is preliminary data.</text>
</comment>
<organism evidence="2 3">
    <name type="scientific">Pedobacter chinensis</name>
    <dbReference type="NCBI Taxonomy" id="2282421"/>
    <lineage>
        <taxon>Bacteria</taxon>
        <taxon>Pseudomonadati</taxon>
        <taxon>Bacteroidota</taxon>
        <taxon>Sphingobacteriia</taxon>
        <taxon>Sphingobacteriales</taxon>
        <taxon>Sphingobacteriaceae</taxon>
        <taxon>Pedobacter</taxon>
    </lineage>
</organism>
<accession>A0A369PV26</accession>
<keyword evidence="1" id="KW-0472">Membrane</keyword>
<gene>
    <name evidence="2" type="ORF">DU508_13005</name>
</gene>
<dbReference type="AlphaFoldDB" id="A0A369PV26"/>
<name>A0A369PV26_9SPHI</name>
<evidence type="ECO:0000313" key="3">
    <source>
        <dbReference type="Proteomes" id="UP000253961"/>
    </source>
</evidence>
<feature type="transmembrane region" description="Helical" evidence="1">
    <location>
        <begin position="87"/>
        <end position="105"/>
    </location>
</feature>
<reference evidence="2 3" key="1">
    <citation type="submission" date="2018-07" db="EMBL/GenBank/DDBJ databases">
        <title>Pedobacter sp. nov., isolated from soil.</title>
        <authorList>
            <person name="Zhou L.Y."/>
            <person name="Du Z.J."/>
        </authorList>
    </citation>
    <scope>NUCLEOTIDE SEQUENCE [LARGE SCALE GENOMIC DNA]</scope>
    <source>
        <strain evidence="2 3">JDX94</strain>
    </source>
</reference>
<dbReference type="Proteomes" id="UP000253961">
    <property type="component" value="Unassembled WGS sequence"/>
</dbReference>
<proteinExistence type="predicted"/>
<keyword evidence="1" id="KW-0812">Transmembrane</keyword>
<keyword evidence="3" id="KW-1185">Reference proteome</keyword>
<protein>
    <submittedName>
        <fullName evidence="2">Uncharacterized protein</fullName>
    </submittedName>
</protein>